<sequence>MLQSLITSKTRLKLLIKFFVSASNRGYLRGIAEEFNESTNAIRKELNQLTDAGYLIREDGEQKVFYRANSKHTLFDSLQGLIHNFLGIDQIVDQVLERAGDVEQVVLLGDYAQGLDSGHIEVLVTGQNIDSAYLLQAAEKAEKLLDKKVSLYIEAPEQVRSKIILYSK</sequence>
<dbReference type="SUPFAM" id="SSF46785">
    <property type="entry name" value="Winged helix' DNA-binding domain"/>
    <property type="match status" value="1"/>
</dbReference>
<protein>
    <recommendedName>
        <fullName evidence="3">PaaX-like protein</fullName>
    </recommendedName>
</protein>
<proteinExistence type="predicted"/>
<dbReference type="AlphaFoldDB" id="A0A1T5EXS8"/>
<keyword evidence="2" id="KW-1185">Reference proteome</keyword>
<accession>A0A1T5EXS8</accession>
<dbReference type="Gene3D" id="1.10.10.10">
    <property type="entry name" value="Winged helix-like DNA-binding domain superfamily/Winged helix DNA-binding domain"/>
    <property type="match status" value="1"/>
</dbReference>
<organism evidence="1 2">
    <name type="scientific">Sphingobacterium nematocida</name>
    <dbReference type="NCBI Taxonomy" id="1513896"/>
    <lineage>
        <taxon>Bacteria</taxon>
        <taxon>Pseudomonadati</taxon>
        <taxon>Bacteroidota</taxon>
        <taxon>Sphingobacteriia</taxon>
        <taxon>Sphingobacteriales</taxon>
        <taxon>Sphingobacteriaceae</taxon>
        <taxon>Sphingobacterium</taxon>
    </lineage>
</organism>
<dbReference type="STRING" id="1513896.SAMN05660841_02861"/>
<gene>
    <name evidence="1" type="ORF">SAMN05660841_02861</name>
</gene>
<dbReference type="Proteomes" id="UP000190150">
    <property type="component" value="Unassembled WGS sequence"/>
</dbReference>
<evidence type="ECO:0000313" key="2">
    <source>
        <dbReference type="Proteomes" id="UP000190150"/>
    </source>
</evidence>
<dbReference type="InterPro" id="IPR011991">
    <property type="entry name" value="ArsR-like_HTH"/>
</dbReference>
<dbReference type="OrthoDB" id="9793352at2"/>
<dbReference type="RefSeq" id="WP_079643939.1">
    <property type="nucleotide sequence ID" value="NZ_FUZF01000013.1"/>
</dbReference>
<dbReference type="GO" id="GO:0006355">
    <property type="term" value="P:regulation of DNA-templated transcription"/>
    <property type="evidence" value="ECO:0007669"/>
    <property type="project" value="UniProtKB-ARBA"/>
</dbReference>
<name>A0A1T5EXS8_9SPHI</name>
<evidence type="ECO:0000313" key="1">
    <source>
        <dbReference type="EMBL" id="SKB88639.1"/>
    </source>
</evidence>
<dbReference type="InterPro" id="IPR036388">
    <property type="entry name" value="WH-like_DNA-bd_sf"/>
</dbReference>
<dbReference type="EMBL" id="FUZF01000013">
    <property type="protein sequence ID" value="SKB88639.1"/>
    <property type="molecule type" value="Genomic_DNA"/>
</dbReference>
<dbReference type="InterPro" id="IPR036390">
    <property type="entry name" value="WH_DNA-bd_sf"/>
</dbReference>
<dbReference type="CDD" id="cd00090">
    <property type="entry name" value="HTH_ARSR"/>
    <property type="match status" value="1"/>
</dbReference>
<reference evidence="2" key="1">
    <citation type="submission" date="2017-02" db="EMBL/GenBank/DDBJ databases">
        <authorList>
            <person name="Varghese N."/>
            <person name="Submissions S."/>
        </authorList>
    </citation>
    <scope>NUCLEOTIDE SEQUENCE [LARGE SCALE GENOMIC DNA]</scope>
    <source>
        <strain evidence="2">DSM 24091</strain>
    </source>
</reference>
<evidence type="ECO:0008006" key="3">
    <source>
        <dbReference type="Google" id="ProtNLM"/>
    </source>
</evidence>